<organism evidence="2 3">
    <name type="scientific">Wuchereria bancrofti</name>
    <dbReference type="NCBI Taxonomy" id="6293"/>
    <lineage>
        <taxon>Eukaryota</taxon>
        <taxon>Metazoa</taxon>
        <taxon>Ecdysozoa</taxon>
        <taxon>Nematoda</taxon>
        <taxon>Chromadorea</taxon>
        <taxon>Rhabditida</taxon>
        <taxon>Spirurina</taxon>
        <taxon>Spiruromorpha</taxon>
        <taxon>Filarioidea</taxon>
        <taxon>Onchocercidae</taxon>
        <taxon>Wuchereria</taxon>
    </lineage>
</organism>
<reference evidence="3" key="3">
    <citation type="submission" date="2024-02" db="UniProtKB">
        <authorList>
            <consortium name="WormBaseParasite"/>
        </authorList>
    </citation>
    <scope>IDENTIFICATION</scope>
    <source>
        <strain evidence="3">pt0022</strain>
    </source>
</reference>
<protein>
    <submittedName>
        <fullName evidence="3">Uncharacterized protein</fullName>
    </submittedName>
</protein>
<reference evidence="2" key="1">
    <citation type="submission" date="2015-03" db="EMBL/GenBank/DDBJ databases">
        <title>Wuchereria bancrofti Genome Sequencing Papua New Guinea Strain.</title>
        <authorList>
            <person name="Small S.T."/>
            <person name="Serre D."/>
            <person name="Zimmerman P.A."/>
        </authorList>
    </citation>
    <scope>NUCLEOTIDE SEQUENCE [LARGE SCALE GENOMIC DNA]</scope>
    <source>
        <strain evidence="2">pt0022</strain>
    </source>
</reference>
<dbReference type="WBParaSite" id="mrna-Wban_02204">
    <property type="protein sequence ID" value="mrna-Wban_02204"/>
    <property type="gene ID" value="Wban_02204"/>
</dbReference>
<sequence length="413" mass="48133">MSQTVFPWETATKIGETAISKNHYTKAKQRLTTVKHSRSQEQNLATIKTTTQILSRILTKIIRAHFQNRKKLNVDIHHFRKPYVLRESNYWFIILKGTMASLCIALNTIHLLNVVGLFPPTFSFFKLKATNYNHAITSATNNINKLLKDRVGLVVRWDHIQKCQKSKLTQTAKVTYPNFLINTLSCDNLINNYQWSQWTEFEKQDGQHCGIIRYYNLRIIKVVQSITEKETLSTHCPATVQYKDTWERACCPQSDFQPLENYVNLSYDKAFCIVKSTLRSVNASELSTMCRSGKLWTPLPMAAFLVNNSYYQRNNIVKSYDIQRGTALKSYWIGVERTNGRKWLINGRPINFDSRSNCGNHCYDMKILLSTEAYKKYTNKEKYFVCVKNEFRDIKIRDTFCSNCFLCFASHSF</sequence>
<evidence type="ECO:0000313" key="2">
    <source>
        <dbReference type="Proteomes" id="UP000093561"/>
    </source>
</evidence>
<keyword evidence="1" id="KW-0812">Transmembrane</keyword>
<dbReference type="AlphaFoldDB" id="A0AAF5PKZ3"/>
<name>A0AAF5PKZ3_WUCBA</name>
<keyword evidence="1" id="KW-1133">Transmembrane helix</keyword>
<evidence type="ECO:0000256" key="1">
    <source>
        <dbReference type="SAM" id="Phobius"/>
    </source>
</evidence>
<proteinExistence type="predicted"/>
<keyword evidence="1" id="KW-0472">Membrane</keyword>
<dbReference type="Proteomes" id="UP000093561">
    <property type="component" value="Unassembled WGS sequence"/>
</dbReference>
<evidence type="ECO:0000313" key="3">
    <source>
        <dbReference type="WBParaSite" id="mrna-Wban_02204"/>
    </source>
</evidence>
<reference evidence="2" key="2">
    <citation type="journal article" date="2016" name="Mol. Ecol.">
        <title>Population genomics of the filarial nematode parasite Wuchereria bancrofti from mosquitoes.</title>
        <authorList>
            <person name="Small S.T."/>
            <person name="Reimer L.J."/>
            <person name="Tisch D.J."/>
            <person name="King C.L."/>
            <person name="Christensen B.M."/>
            <person name="Siba P.M."/>
            <person name="Kazura J.W."/>
            <person name="Serre D."/>
            <person name="Zimmerman P.A."/>
        </authorList>
    </citation>
    <scope>NUCLEOTIDE SEQUENCE</scope>
    <source>
        <strain evidence="2">pt0022</strain>
    </source>
</reference>
<accession>A0AAF5PKZ3</accession>
<feature type="transmembrane region" description="Helical" evidence="1">
    <location>
        <begin position="90"/>
        <end position="112"/>
    </location>
</feature>